<sequence length="386" mass="42475">MIPIVDRASAESIAPIWRMPFRPFFWGAALWSMVALVIWQGQLLGWQMPALRVGVVWHSHEMLFGFAAAVVVGFLGTAMQTWTGIPSPRGTQLIALFGLWLLARLGYLLAVVPIWMPVLAEASFFLFSAFLLGARVLRTKQWRNMFVLPAMLMFAALSASHWLVPGAQSRIALVALLLVTAIILVVGGRVIPFFTARRFHLSPKDKLPVVEWGTHISALGLLLSVAIGLPQMVWAFFALSLGILQVIRVARWHPTKIWAEPMVWSLQVSYWLVILGCFLAALAWSKVAPSWQSPALHAFAIGGIGGLILSMTSRVSLGHTGRILKAPRLMPLAFAALMLSALARIFWAPAPSGFLAAIVAWVIGYALFLLYYTPVLFQPRVDGHPG</sequence>
<protein>
    <submittedName>
        <fullName evidence="2">NnrS family protein</fullName>
    </submittedName>
</protein>
<feature type="transmembrane region" description="Helical" evidence="1">
    <location>
        <begin position="94"/>
        <end position="116"/>
    </location>
</feature>
<feature type="transmembrane region" description="Helical" evidence="1">
    <location>
        <begin position="296"/>
        <end position="317"/>
    </location>
</feature>
<dbReference type="InterPro" id="IPR010266">
    <property type="entry name" value="NnrS"/>
</dbReference>
<keyword evidence="1" id="KW-0812">Transmembrane</keyword>
<keyword evidence="1" id="KW-0472">Membrane</keyword>
<dbReference type="Pfam" id="PF05940">
    <property type="entry name" value="NnrS"/>
    <property type="match status" value="1"/>
</dbReference>
<organism evidence="2 3">
    <name type="scientific">Microbulbifer okhotskensis</name>
    <dbReference type="NCBI Taxonomy" id="2926617"/>
    <lineage>
        <taxon>Bacteria</taxon>
        <taxon>Pseudomonadati</taxon>
        <taxon>Pseudomonadota</taxon>
        <taxon>Gammaproteobacteria</taxon>
        <taxon>Cellvibrionales</taxon>
        <taxon>Microbulbiferaceae</taxon>
        <taxon>Microbulbifer</taxon>
    </lineage>
</organism>
<feature type="transmembrane region" description="Helical" evidence="1">
    <location>
        <begin position="62"/>
        <end position="82"/>
    </location>
</feature>
<dbReference type="EMBL" id="JALBWM010000155">
    <property type="protein sequence ID" value="MCO1336586.1"/>
    <property type="molecule type" value="Genomic_DNA"/>
</dbReference>
<proteinExistence type="predicted"/>
<dbReference type="AlphaFoldDB" id="A0A9X2J9F5"/>
<feature type="transmembrane region" description="Helical" evidence="1">
    <location>
        <begin position="353"/>
        <end position="372"/>
    </location>
</feature>
<dbReference type="RefSeq" id="WP_252472350.1">
    <property type="nucleotide sequence ID" value="NZ_JALBWM010000155.1"/>
</dbReference>
<evidence type="ECO:0000313" key="3">
    <source>
        <dbReference type="Proteomes" id="UP001139028"/>
    </source>
</evidence>
<keyword evidence="1" id="KW-1133">Transmembrane helix</keyword>
<dbReference type="Proteomes" id="UP001139028">
    <property type="component" value="Unassembled WGS sequence"/>
</dbReference>
<feature type="transmembrane region" description="Helical" evidence="1">
    <location>
        <begin position="24"/>
        <end position="42"/>
    </location>
</feature>
<evidence type="ECO:0000256" key="1">
    <source>
        <dbReference type="SAM" id="Phobius"/>
    </source>
</evidence>
<feature type="transmembrane region" description="Helical" evidence="1">
    <location>
        <begin position="170"/>
        <end position="195"/>
    </location>
</feature>
<accession>A0A9X2J9F5</accession>
<keyword evidence="3" id="KW-1185">Reference proteome</keyword>
<gene>
    <name evidence="2" type="ORF">MO867_19840</name>
</gene>
<reference evidence="2" key="1">
    <citation type="journal article" date="2022" name="Arch. Microbiol.">
        <title>Microbulbifer okhotskensis sp. nov., isolated from a deep bottom sediment of the Okhotsk Sea.</title>
        <authorList>
            <person name="Romanenko L."/>
            <person name="Kurilenko V."/>
            <person name="Otstavnykh N."/>
            <person name="Velansky P."/>
            <person name="Isaeva M."/>
            <person name="Mikhailov V."/>
        </authorList>
    </citation>
    <scope>NUCLEOTIDE SEQUENCE</scope>
    <source>
        <strain evidence="2">OS29</strain>
    </source>
</reference>
<evidence type="ECO:0000313" key="2">
    <source>
        <dbReference type="EMBL" id="MCO1336586.1"/>
    </source>
</evidence>
<feature type="transmembrane region" description="Helical" evidence="1">
    <location>
        <begin position="145"/>
        <end position="164"/>
    </location>
</feature>
<comment type="caution">
    <text evidence="2">The sequence shown here is derived from an EMBL/GenBank/DDBJ whole genome shotgun (WGS) entry which is preliminary data.</text>
</comment>
<feature type="transmembrane region" description="Helical" evidence="1">
    <location>
        <begin position="329"/>
        <end position="347"/>
    </location>
</feature>
<feature type="transmembrane region" description="Helical" evidence="1">
    <location>
        <begin position="262"/>
        <end position="284"/>
    </location>
</feature>
<name>A0A9X2J9F5_9GAMM</name>